<name>A0A6L8KDX4_9BURK</name>
<evidence type="ECO:0000256" key="1">
    <source>
        <dbReference type="SAM" id="MobiDB-lite"/>
    </source>
</evidence>
<sequence>MPSYSEYLELIENLKRNARIARIAEITNAKALILQIMQAHGLAIIESRGRLEIGVPSPAQSSLKPRARSLAGADTRAGKQRSARRME</sequence>
<feature type="compositionally biased region" description="Basic residues" evidence="1">
    <location>
        <begin position="78"/>
        <end position="87"/>
    </location>
</feature>
<feature type="region of interest" description="Disordered" evidence="1">
    <location>
        <begin position="55"/>
        <end position="87"/>
    </location>
</feature>
<organism evidence="2 3">
    <name type="scientific">Duganella flavida</name>
    <dbReference type="NCBI Taxonomy" id="2692175"/>
    <lineage>
        <taxon>Bacteria</taxon>
        <taxon>Pseudomonadati</taxon>
        <taxon>Pseudomonadota</taxon>
        <taxon>Betaproteobacteria</taxon>
        <taxon>Burkholderiales</taxon>
        <taxon>Oxalobacteraceae</taxon>
        <taxon>Telluria group</taxon>
        <taxon>Duganella</taxon>
    </lineage>
</organism>
<dbReference type="AlphaFoldDB" id="A0A6L8KDX4"/>
<keyword evidence="3" id="KW-1185">Reference proteome</keyword>
<dbReference type="Proteomes" id="UP000479335">
    <property type="component" value="Unassembled WGS sequence"/>
</dbReference>
<reference evidence="2 3" key="1">
    <citation type="submission" date="2019-12" db="EMBL/GenBank/DDBJ databases">
        <title>Novel species isolated from a subtropical stream in China.</title>
        <authorList>
            <person name="Lu H."/>
        </authorList>
    </citation>
    <scope>NUCLEOTIDE SEQUENCE [LARGE SCALE GENOMIC DNA]</scope>
    <source>
        <strain evidence="2 3">FT135W</strain>
    </source>
</reference>
<comment type="caution">
    <text evidence="2">The sequence shown here is derived from an EMBL/GenBank/DDBJ whole genome shotgun (WGS) entry which is preliminary data.</text>
</comment>
<evidence type="ECO:0000313" key="3">
    <source>
        <dbReference type="Proteomes" id="UP000479335"/>
    </source>
</evidence>
<protein>
    <submittedName>
        <fullName evidence="2">Uncharacterized protein</fullName>
    </submittedName>
</protein>
<accession>A0A6L8KDX4</accession>
<evidence type="ECO:0000313" key="2">
    <source>
        <dbReference type="EMBL" id="MYM22641.1"/>
    </source>
</evidence>
<dbReference type="EMBL" id="WWCN01000004">
    <property type="protein sequence ID" value="MYM22641.1"/>
    <property type="molecule type" value="Genomic_DNA"/>
</dbReference>
<proteinExistence type="predicted"/>
<dbReference type="RefSeq" id="WP_161006139.1">
    <property type="nucleotide sequence ID" value="NZ_WWCN01000004.1"/>
</dbReference>
<gene>
    <name evidence="2" type="ORF">GTP46_08280</name>
</gene>